<evidence type="ECO:0000313" key="3">
    <source>
        <dbReference type="Proteomes" id="UP000087171"/>
    </source>
</evidence>
<dbReference type="InterPro" id="IPR010684">
    <property type="entry name" value="RNA_pol_II_trans_fac_SIII_A"/>
</dbReference>
<dbReference type="PaxDb" id="3827-XP_004500002.1"/>
<dbReference type="Pfam" id="PF06881">
    <property type="entry name" value="Elongin_A"/>
    <property type="match status" value="1"/>
</dbReference>
<name>A0A1S2Y683_CICAR</name>
<keyword evidence="4" id="KW-0251">Elongation factor</keyword>
<dbReference type="AlphaFoldDB" id="A0A1S2Y683"/>
<evidence type="ECO:0000313" key="4">
    <source>
        <dbReference type="RefSeq" id="XP_004500002.1"/>
    </source>
</evidence>
<dbReference type="OrthoDB" id="21513at2759"/>
<keyword evidence="4" id="KW-0648">Protein biosynthesis</keyword>
<gene>
    <name evidence="4" type="primary">LOC101508994</name>
</gene>
<dbReference type="GeneID" id="101508994"/>
<dbReference type="eggNOG" id="KOG2821">
    <property type="taxonomic scope" value="Eukaryota"/>
</dbReference>
<dbReference type="PANTHER" id="PTHR47543">
    <property type="entry name" value="OS08G0169600 PROTEIN"/>
    <property type="match status" value="1"/>
</dbReference>
<dbReference type="PANTHER" id="PTHR47543:SF2">
    <property type="entry name" value="RNA POLYMERASE II TRANSCRIPTION FACTOR SIII SUBUNIT A"/>
    <property type="match status" value="1"/>
</dbReference>
<evidence type="ECO:0000256" key="2">
    <source>
        <dbReference type="SAM" id="MobiDB-lite"/>
    </source>
</evidence>
<reference evidence="4" key="2">
    <citation type="submission" date="2025-08" db="UniProtKB">
        <authorList>
            <consortium name="RefSeq"/>
        </authorList>
    </citation>
    <scope>IDENTIFICATION</scope>
    <source>
        <tissue evidence="4">Etiolated seedlings</tissue>
    </source>
</reference>
<feature type="region of interest" description="Disordered" evidence="2">
    <location>
        <begin position="190"/>
        <end position="228"/>
    </location>
</feature>
<organism evidence="3 4">
    <name type="scientific">Cicer arietinum</name>
    <name type="common">Chickpea</name>
    <name type="synonym">Garbanzo</name>
    <dbReference type="NCBI Taxonomy" id="3827"/>
    <lineage>
        <taxon>Eukaryota</taxon>
        <taxon>Viridiplantae</taxon>
        <taxon>Streptophyta</taxon>
        <taxon>Embryophyta</taxon>
        <taxon>Tracheophyta</taxon>
        <taxon>Spermatophyta</taxon>
        <taxon>Magnoliopsida</taxon>
        <taxon>eudicotyledons</taxon>
        <taxon>Gunneridae</taxon>
        <taxon>Pentapetalae</taxon>
        <taxon>rosids</taxon>
        <taxon>fabids</taxon>
        <taxon>Fabales</taxon>
        <taxon>Fabaceae</taxon>
        <taxon>Papilionoideae</taxon>
        <taxon>50 kb inversion clade</taxon>
        <taxon>NPAAA clade</taxon>
        <taxon>Hologalegina</taxon>
        <taxon>IRL clade</taxon>
        <taxon>Cicereae</taxon>
        <taxon>Cicer</taxon>
    </lineage>
</organism>
<proteinExistence type="predicted"/>
<dbReference type="GO" id="GO:0006368">
    <property type="term" value="P:transcription elongation by RNA polymerase II"/>
    <property type="evidence" value="ECO:0007669"/>
    <property type="project" value="InterPro"/>
</dbReference>
<dbReference type="GO" id="GO:0003746">
    <property type="term" value="F:translation elongation factor activity"/>
    <property type="evidence" value="ECO:0007669"/>
    <property type="project" value="UniProtKB-KW"/>
</dbReference>
<sequence>MMRTDPLSSRKKLSLVDLCVQKAIDNVRYLGNVGPVDHHLLERILPHCTLDQLMHVEKASEGTDLSPVTDKLWKKFFEKQFGSNCTNEVIKRMREKKVSFKWLQLYEAKVKEMAQAENEALDRIKQRYKKEDARKQSRQVRICTKVPPSSKKRLWGDNGPGYNVSNLKSNIMKKSKIDFLKSREVKNIAAMNKNSIQRSSSSSSMMKPGSMSGIGSSSKDPKSTKRIF</sequence>
<feature type="compositionally biased region" description="Basic and acidic residues" evidence="2">
    <location>
        <begin position="219"/>
        <end position="228"/>
    </location>
</feature>
<dbReference type="Gene3D" id="6.10.250.3180">
    <property type="match status" value="1"/>
</dbReference>
<evidence type="ECO:0000256" key="1">
    <source>
        <dbReference type="SAM" id="Coils"/>
    </source>
</evidence>
<dbReference type="STRING" id="3827.A0A1S2Y683"/>
<keyword evidence="1" id="KW-0175">Coiled coil</keyword>
<dbReference type="GO" id="GO:0070449">
    <property type="term" value="C:elongin complex"/>
    <property type="evidence" value="ECO:0007669"/>
    <property type="project" value="InterPro"/>
</dbReference>
<dbReference type="RefSeq" id="XP_004500002.1">
    <property type="nucleotide sequence ID" value="XM_004499945.3"/>
</dbReference>
<feature type="coiled-coil region" evidence="1">
    <location>
        <begin position="103"/>
        <end position="134"/>
    </location>
</feature>
<reference evidence="3" key="1">
    <citation type="journal article" date="2013" name="Nat. Biotechnol.">
        <title>Draft genome sequence of chickpea (Cicer arietinum) provides a resource for trait improvement.</title>
        <authorList>
            <person name="Varshney R.K."/>
            <person name="Song C."/>
            <person name="Saxena R.K."/>
            <person name="Azam S."/>
            <person name="Yu S."/>
            <person name="Sharpe A.G."/>
            <person name="Cannon S."/>
            <person name="Baek J."/>
            <person name="Rosen B.D."/>
            <person name="Tar'an B."/>
            <person name="Millan T."/>
            <person name="Zhang X."/>
            <person name="Ramsay L.D."/>
            <person name="Iwata A."/>
            <person name="Wang Y."/>
            <person name="Nelson W."/>
            <person name="Farmer A.D."/>
            <person name="Gaur P.M."/>
            <person name="Soderlund C."/>
            <person name="Penmetsa R.V."/>
            <person name="Xu C."/>
            <person name="Bharti A.K."/>
            <person name="He W."/>
            <person name="Winter P."/>
            <person name="Zhao S."/>
            <person name="Hane J.K."/>
            <person name="Carrasquilla-Garcia N."/>
            <person name="Condie J.A."/>
            <person name="Upadhyaya H.D."/>
            <person name="Luo M.C."/>
            <person name="Thudi M."/>
            <person name="Gowda C.L."/>
            <person name="Singh N.P."/>
            <person name="Lichtenzveig J."/>
            <person name="Gali K.K."/>
            <person name="Rubio J."/>
            <person name="Nadarajan N."/>
            <person name="Dolezel J."/>
            <person name="Bansal K.C."/>
            <person name="Xu X."/>
            <person name="Edwards D."/>
            <person name="Zhang G."/>
            <person name="Kahl G."/>
            <person name="Gil J."/>
            <person name="Singh K.B."/>
            <person name="Datta S.K."/>
            <person name="Jackson S.A."/>
            <person name="Wang J."/>
            <person name="Cook D.R."/>
        </authorList>
    </citation>
    <scope>NUCLEOTIDE SEQUENCE [LARGE SCALE GENOMIC DNA]</scope>
    <source>
        <strain evidence="3">cv. CDC Frontier</strain>
    </source>
</reference>
<dbReference type="Proteomes" id="UP000087171">
    <property type="component" value="Chromosome Ca5"/>
</dbReference>
<dbReference type="KEGG" id="cam:101508994"/>
<accession>A0A1S2Y683</accession>
<protein>
    <submittedName>
        <fullName evidence="4">Transcription elongation factor B polypeptide 3</fullName>
    </submittedName>
</protein>
<keyword evidence="3" id="KW-1185">Reference proteome</keyword>
<feature type="compositionally biased region" description="Low complexity" evidence="2">
    <location>
        <begin position="199"/>
        <end position="218"/>
    </location>
</feature>